<evidence type="ECO:0000313" key="9">
    <source>
        <dbReference type="EMBL" id="RAR13241.1"/>
    </source>
</evidence>
<dbReference type="InterPro" id="IPR013154">
    <property type="entry name" value="ADH-like_N"/>
</dbReference>
<dbReference type="GO" id="GO:0005737">
    <property type="term" value="C:cytoplasm"/>
    <property type="evidence" value="ECO:0007669"/>
    <property type="project" value="TreeGrafter"/>
</dbReference>
<dbReference type="AlphaFoldDB" id="A0A364N872"/>
<dbReference type="Pfam" id="PF00107">
    <property type="entry name" value="ADH_zinc_N"/>
    <property type="match status" value="1"/>
</dbReference>
<dbReference type="PANTHER" id="PTHR43161:SF23">
    <property type="entry name" value="(R,R)-BUTANEDIOL DEHYDROGENASE-RELATED"/>
    <property type="match status" value="1"/>
</dbReference>
<evidence type="ECO:0000256" key="3">
    <source>
        <dbReference type="ARBA" id="ARBA00022723"/>
    </source>
</evidence>
<feature type="compositionally biased region" description="Low complexity" evidence="6">
    <location>
        <begin position="450"/>
        <end position="494"/>
    </location>
</feature>
<evidence type="ECO:0000259" key="8">
    <source>
        <dbReference type="SMART" id="SM00829"/>
    </source>
</evidence>
<comment type="similarity">
    <text evidence="2">Belongs to the zinc-containing alcohol dehydrogenase family.</text>
</comment>
<dbReference type="Pfam" id="PF08240">
    <property type="entry name" value="ADH_N"/>
    <property type="match status" value="1"/>
</dbReference>
<feature type="region of interest" description="Disordered" evidence="6">
    <location>
        <begin position="1178"/>
        <end position="1225"/>
    </location>
</feature>
<feature type="compositionally biased region" description="Polar residues" evidence="6">
    <location>
        <begin position="642"/>
        <end position="658"/>
    </location>
</feature>
<keyword evidence="7" id="KW-1133">Transmembrane helix</keyword>
<comment type="cofactor">
    <cofactor evidence="1">
        <name>Zn(2+)</name>
        <dbReference type="ChEBI" id="CHEBI:29105"/>
    </cofactor>
</comment>
<gene>
    <name evidence="9" type="ORF">DDE83_003375</name>
</gene>
<dbReference type="GO" id="GO:0000721">
    <property type="term" value="F:(R,R)-butanediol dehydrogenase activity"/>
    <property type="evidence" value="ECO:0007669"/>
    <property type="project" value="TreeGrafter"/>
</dbReference>
<protein>
    <submittedName>
        <fullName evidence="9">Sorbitol dehydrogenase</fullName>
    </submittedName>
</protein>
<dbReference type="InterPro" id="IPR054508">
    <property type="entry name" value="PIR1-like_C"/>
</dbReference>
<keyword evidence="3" id="KW-0479">Metal-binding</keyword>
<feature type="compositionally biased region" description="Polar residues" evidence="6">
    <location>
        <begin position="606"/>
        <end position="634"/>
    </location>
</feature>
<evidence type="ECO:0000256" key="5">
    <source>
        <dbReference type="ARBA" id="ARBA00023002"/>
    </source>
</evidence>
<dbReference type="STRING" id="183478.A0A364N872"/>
<dbReference type="PANTHER" id="PTHR43161">
    <property type="entry name" value="SORBITOL DEHYDROGENASE"/>
    <property type="match status" value="1"/>
</dbReference>
<feature type="compositionally biased region" description="Polar residues" evidence="6">
    <location>
        <begin position="543"/>
        <end position="555"/>
    </location>
</feature>
<dbReference type="SUPFAM" id="SSF50129">
    <property type="entry name" value="GroES-like"/>
    <property type="match status" value="1"/>
</dbReference>
<evidence type="ECO:0000256" key="4">
    <source>
        <dbReference type="ARBA" id="ARBA00022833"/>
    </source>
</evidence>
<feature type="compositionally biased region" description="Polar residues" evidence="6">
    <location>
        <begin position="1190"/>
        <end position="1199"/>
    </location>
</feature>
<feature type="transmembrane region" description="Helical" evidence="7">
    <location>
        <begin position="1237"/>
        <end position="1255"/>
    </location>
</feature>
<dbReference type="Gene3D" id="3.90.180.10">
    <property type="entry name" value="Medium-chain alcohol dehydrogenases, catalytic domain"/>
    <property type="match status" value="1"/>
</dbReference>
<feature type="compositionally biased region" description="Low complexity" evidence="6">
    <location>
        <begin position="1201"/>
        <end position="1225"/>
    </location>
</feature>
<dbReference type="InterPro" id="IPR020843">
    <property type="entry name" value="ER"/>
</dbReference>
<feature type="region of interest" description="Disordered" evidence="6">
    <location>
        <begin position="683"/>
        <end position="716"/>
    </location>
</feature>
<comment type="caution">
    <text evidence="9">The sequence shown here is derived from an EMBL/GenBank/DDBJ whole genome shotgun (WGS) entry which is preliminary data.</text>
</comment>
<dbReference type="InterPro" id="IPR036291">
    <property type="entry name" value="NAD(P)-bd_dom_sf"/>
</dbReference>
<evidence type="ECO:0000256" key="1">
    <source>
        <dbReference type="ARBA" id="ARBA00001947"/>
    </source>
</evidence>
<dbReference type="Gene3D" id="3.40.50.720">
    <property type="entry name" value="NAD(P)-binding Rossmann-like Domain"/>
    <property type="match status" value="1"/>
</dbReference>
<dbReference type="CDD" id="cd08233">
    <property type="entry name" value="butanediol_DH_like"/>
    <property type="match status" value="1"/>
</dbReference>
<accession>A0A364N872</accession>
<feature type="domain" description="Enoyl reductase (ER)" evidence="8">
    <location>
        <begin position="8"/>
        <end position="349"/>
    </location>
</feature>
<keyword evidence="7" id="KW-0472">Membrane</keyword>
<dbReference type="InterPro" id="IPR011032">
    <property type="entry name" value="GroES-like_sf"/>
</dbReference>
<dbReference type="InterPro" id="IPR013149">
    <property type="entry name" value="ADH-like_C"/>
</dbReference>
<keyword evidence="7" id="KW-0812">Transmembrane</keyword>
<keyword evidence="4" id="KW-0862">Zinc</keyword>
<dbReference type="GO" id="GO:0046872">
    <property type="term" value="F:metal ion binding"/>
    <property type="evidence" value="ECO:0007669"/>
    <property type="project" value="UniProtKB-KW"/>
</dbReference>
<keyword evidence="10" id="KW-1185">Reference proteome</keyword>
<keyword evidence="5" id="KW-0560">Oxidoreductase</keyword>
<dbReference type="Proteomes" id="UP000249619">
    <property type="component" value="Unassembled WGS sequence"/>
</dbReference>
<evidence type="ECO:0000256" key="6">
    <source>
        <dbReference type="SAM" id="MobiDB-lite"/>
    </source>
</evidence>
<feature type="compositionally biased region" description="Polar residues" evidence="6">
    <location>
        <begin position="506"/>
        <end position="529"/>
    </location>
</feature>
<evidence type="ECO:0000256" key="7">
    <source>
        <dbReference type="SAM" id="Phobius"/>
    </source>
</evidence>
<dbReference type="SUPFAM" id="SSF51735">
    <property type="entry name" value="NAD(P)-binding Rossmann-fold domains"/>
    <property type="match status" value="1"/>
</dbReference>
<proteinExistence type="inferred from homology"/>
<feature type="region of interest" description="Disordered" evidence="6">
    <location>
        <begin position="596"/>
        <end position="667"/>
    </location>
</feature>
<dbReference type="SMART" id="SM00829">
    <property type="entry name" value="PKS_ER"/>
    <property type="match status" value="1"/>
</dbReference>
<evidence type="ECO:0000313" key="10">
    <source>
        <dbReference type="Proteomes" id="UP000249619"/>
    </source>
</evidence>
<feature type="compositionally biased region" description="Low complexity" evidence="6">
    <location>
        <begin position="703"/>
        <end position="713"/>
    </location>
</feature>
<feature type="region of interest" description="Disordered" evidence="6">
    <location>
        <begin position="362"/>
        <end position="404"/>
    </location>
</feature>
<feature type="region of interest" description="Disordered" evidence="6">
    <location>
        <begin position="421"/>
        <end position="555"/>
    </location>
</feature>
<dbReference type="GO" id="GO:0034079">
    <property type="term" value="P:butanediol biosynthetic process"/>
    <property type="evidence" value="ECO:0007669"/>
    <property type="project" value="TreeGrafter"/>
</dbReference>
<name>A0A364N872_STELY</name>
<sequence>MRAARYYGKEDIRIEDVEQQKCGMGQVRIAPAFVGICGSDLHEYLCGPGFIPRDPHPCTNDKIPITLGHEFSGTVTEVGSNDSTFAVGQNVCVQPTIYCGACETCKAGYENVCPNGGFIGLSGGGGGLSESVVVPEGAILSLPNNVPLDVGALVEPLSVAWHAISAAPLTPDSVVMILGGGPIGLAVVQCLVAKGVRKIIMSEVSGVRQRYASEFGAHHVLCPKTYDVVKMSKALTNNSGPDVVFDCAGVPASLNTACASVRPHGTVVNVAMWEGEVPFNPNVLVFKEAKYTTVLGYQREDFQAVIDLLAAGKLKPSKMITSKIPLDDLVERGIKALIHDKENQVKILVEVSVIMSQYGSMPPPGPYIPPNQGAHAQQQAAQQPTPYQSNATSPGVAGYAQKTGGTFGQMMNQRLEQAVTTGKPMLNKLGKSISSKLGNKPMSGPPQHLQSYQNSQGHGQQNQGQSYQQLTSQALSPQPQQQQWGQAQQQSSLATSPYPSAHHPPYQQSSYATPTSNTSGQPHYLSQQTPPAPVSQAYAPHTPATSSPQYGHAQAQTHGQLGYGQIGQGLYQPVLQQDSKPQGSYVGQQTGVVASSQDKPGILNHGANTSPSPSAQLAQWQWGNSSPSPTQHMNTAAHVPTNGKTQSSNSLGSVSQQGDAHPGPTEFIAELPADLGSLSLAEAKAEEHDPSVQRAQYQALRPSVSQSGSPSSSFVIPRRSISTSTLPLSDPWRFADPATETPTREFYILADLLYDALDRKFEPRNTGLLEAPKIIGSWVKLTEDARRLFSYRAYSAFAKLWSLEDIPHVMVPCQPALTPIWNFNQLSHAQDVRVTDSVPTPMSSYATYMPALNRAGWYKFFFLEVMHAPEDIGDLIPTLCADSYKPGVLNHPDLNKRDKSEVPALQSRAAEIQAYAIARVCEETKTAMAVDPDVPLSHTHTAAPVAESSQSGGAMTPEDMAVRMHRIQAERQVGDMAAWTMLGIPPPTFKMRTSTFIAPLFFAASSMAQAVEEGIAPDAAIPKGCETTVATPFRIGTLENPSLKRRESAQEASDGDLLCTLEDGILHDQYGRTGSVVANRQFQFDGPPQAGAIYTGGFSVCGNDSLAIGGSTRWWRCMSGAFGNLYDEWIGAQCHEIRIQAIFDESASSSMSKSESMASTTSSSALVGSTSIISASETSGLHSESRSMHHTSGASSASAEPTATDGASASGSSSDAAAATGAADAPPADGAAATLSAAPFAIFGVSAVFLGAALIL</sequence>
<dbReference type="EMBL" id="QGDH01000038">
    <property type="protein sequence ID" value="RAR13241.1"/>
    <property type="molecule type" value="Genomic_DNA"/>
</dbReference>
<organism evidence="9 10">
    <name type="scientific">Stemphylium lycopersici</name>
    <name type="common">Tomato gray leaf spot disease fungus</name>
    <name type="synonym">Thyrospora lycopersici</name>
    <dbReference type="NCBI Taxonomy" id="183478"/>
    <lineage>
        <taxon>Eukaryota</taxon>
        <taxon>Fungi</taxon>
        <taxon>Dikarya</taxon>
        <taxon>Ascomycota</taxon>
        <taxon>Pezizomycotina</taxon>
        <taxon>Dothideomycetes</taxon>
        <taxon>Pleosporomycetidae</taxon>
        <taxon>Pleosporales</taxon>
        <taxon>Pleosporineae</taxon>
        <taxon>Pleosporaceae</taxon>
        <taxon>Stemphylium</taxon>
    </lineage>
</organism>
<evidence type="ECO:0000256" key="2">
    <source>
        <dbReference type="ARBA" id="ARBA00008072"/>
    </source>
</evidence>
<feature type="compositionally biased region" description="Low complexity" evidence="6">
    <location>
        <begin position="370"/>
        <end position="388"/>
    </location>
</feature>
<reference evidence="10" key="1">
    <citation type="submission" date="2018-05" db="EMBL/GenBank/DDBJ databases">
        <title>Draft genome sequence of Stemphylium lycopersici strain CIDEFI 213.</title>
        <authorList>
            <person name="Medina R."/>
            <person name="Franco M.E.E."/>
            <person name="Lucentini C.G."/>
            <person name="Saparrat M.C.N."/>
            <person name="Balatti P.A."/>
        </authorList>
    </citation>
    <scope>NUCLEOTIDE SEQUENCE [LARGE SCALE GENOMIC DNA]</scope>
    <source>
        <strain evidence="10">CIDEFI 213</strain>
    </source>
</reference>
<dbReference type="Pfam" id="PF22799">
    <property type="entry name" value="PIR1-like_C"/>
    <property type="match status" value="1"/>
</dbReference>